<proteinExistence type="predicted"/>
<sequence>MIRDAEGARDELRAALLGVGVVLPTLRLDAASVAGEDPRPLVELGRCSPEVARQLAAALRRCALHSTYERNRQGAGSAP</sequence>
<accession>A0ABV2Z0J2</accession>
<dbReference type="Proteomes" id="UP001550853">
    <property type="component" value="Unassembled WGS sequence"/>
</dbReference>
<organism evidence="1 2">
    <name type="scientific">Streptomyces catenulae</name>
    <dbReference type="NCBI Taxonomy" id="66875"/>
    <lineage>
        <taxon>Bacteria</taxon>
        <taxon>Bacillati</taxon>
        <taxon>Actinomycetota</taxon>
        <taxon>Actinomycetes</taxon>
        <taxon>Kitasatosporales</taxon>
        <taxon>Streptomycetaceae</taxon>
        <taxon>Streptomyces</taxon>
    </lineage>
</organism>
<comment type="caution">
    <text evidence="1">The sequence shown here is derived from an EMBL/GenBank/DDBJ whole genome shotgun (WGS) entry which is preliminary data.</text>
</comment>
<keyword evidence="2" id="KW-1185">Reference proteome</keyword>
<dbReference type="RefSeq" id="WP_051739565.1">
    <property type="nucleotide sequence ID" value="NZ_JBEZVI010000011.1"/>
</dbReference>
<reference evidence="1 2" key="1">
    <citation type="submission" date="2024-06" db="EMBL/GenBank/DDBJ databases">
        <title>The Natural Products Discovery Center: Release of the First 8490 Sequenced Strains for Exploring Actinobacteria Biosynthetic Diversity.</title>
        <authorList>
            <person name="Kalkreuter E."/>
            <person name="Kautsar S.A."/>
            <person name="Yang D."/>
            <person name="Bader C.D."/>
            <person name="Teijaro C.N."/>
            <person name="Fluegel L."/>
            <person name="Davis C.M."/>
            <person name="Simpson J.R."/>
            <person name="Lauterbach L."/>
            <person name="Steele A.D."/>
            <person name="Gui C."/>
            <person name="Meng S."/>
            <person name="Li G."/>
            <person name="Viehrig K."/>
            <person name="Ye F."/>
            <person name="Su P."/>
            <person name="Kiefer A.F."/>
            <person name="Nichols A."/>
            <person name="Cepeda A.J."/>
            <person name="Yan W."/>
            <person name="Fan B."/>
            <person name="Jiang Y."/>
            <person name="Adhikari A."/>
            <person name="Zheng C.-J."/>
            <person name="Schuster L."/>
            <person name="Cowan T.M."/>
            <person name="Smanski M.J."/>
            <person name="Chevrette M.G."/>
            <person name="De Carvalho L.P.S."/>
            <person name="Shen B."/>
        </authorList>
    </citation>
    <scope>NUCLEOTIDE SEQUENCE [LARGE SCALE GENOMIC DNA]</scope>
    <source>
        <strain evidence="1 2">NPDC033039</strain>
    </source>
</reference>
<gene>
    <name evidence="1" type="ORF">AB0E61_15620</name>
</gene>
<evidence type="ECO:0000313" key="1">
    <source>
        <dbReference type="EMBL" id="MEU3711513.1"/>
    </source>
</evidence>
<dbReference type="EMBL" id="JBEZVI010000011">
    <property type="protein sequence ID" value="MEU3711513.1"/>
    <property type="molecule type" value="Genomic_DNA"/>
</dbReference>
<evidence type="ECO:0000313" key="2">
    <source>
        <dbReference type="Proteomes" id="UP001550853"/>
    </source>
</evidence>
<name>A0ABV2Z0J2_9ACTN</name>
<protein>
    <submittedName>
        <fullName evidence="1">Uncharacterized protein</fullName>
    </submittedName>
</protein>